<evidence type="ECO:0000313" key="3">
    <source>
        <dbReference type="Proteomes" id="UP000054630"/>
    </source>
</evidence>
<name>A0A0V0SLH3_9BILA</name>
<keyword evidence="1" id="KW-1133">Transmembrane helix</keyword>
<sequence length="73" mass="8710">MEYKSNTMVFSNGYQFNSIIINCELIKDLWIVHFQKLRNLSLHVAVHQQDRQLFHRYVTMLYAVCLGGIFMIE</sequence>
<gene>
    <name evidence="2" type="ORF">T07_9867</name>
</gene>
<proteinExistence type="predicted"/>
<keyword evidence="1" id="KW-0812">Transmembrane</keyword>
<dbReference type="EMBL" id="JYDL01000003">
    <property type="protein sequence ID" value="KRX27510.1"/>
    <property type="molecule type" value="Genomic_DNA"/>
</dbReference>
<reference evidence="2 3" key="1">
    <citation type="submission" date="2015-01" db="EMBL/GenBank/DDBJ databases">
        <title>Evolution of Trichinella species and genotypes.</title>
        <authorList>
            <person name="Korhonen P.K."/>
            <person name="Edoardo P."/>
            <person name="Giuseppe L.R."/>
            <person name="Gasser R.B."/>
        </authorList>
    </citation>
    <scope>NUCLEOTIDE SEQUENCE [LARGE SCALE GENOMIC DNA]</scope>
    <source>
        <strain evidence="2">ISS37</strain>
    </source>
</reference>
<keyword evidence="1" id="KW-0472">Membrane</keyword>
<evidence type="ECO:0000313" key="2">
    <source>
        <dbReference type="EMBL" id="KRX27510.1"/>
    </source>
</evidence>
<accession>A0A0V0SLH3</accession>
<evidence type="ECO:0000256" key="1">
    <source>
        <dbReference type="SAM" id="Phobius"/>
    </source>
</evidence>
<keyword evidence="3" id="KW-1185">Reference proteome</keyword>
<protein>
    <submittedName>
        <fullName evidence="2">Uncharacterized protein</fullName>
    </submittedName>
</protein>
<dbReference type="AlphaFoldDB" id="A0A0V0SLH3"/>
<comment type="caution">
    <text evidence="2">The sequence shown here is derived from an EMBL/GenBank/DDBJ whole genome shotgun (WGS) entry which is preliminary data.</text>
</comment>
<feature type="transmembrane region" description="Helical" evidence="1">
    <location>
        <begin position="53"/>
        <end position="72"/>
    </location>
</feature>
<dbReference type="Proteomes" id="UP000054630">
    <property type="component" value="Unassembled WGS sequence"/>
</dbReference>
<organism evidence="2 3">
    <name type="scientific">Trichinella nelsoni</name>
    <dbReference type="NCBI Taxonomy" id="6336"/>
    <lineage>
        <taxon>Eukaryota</taxon>
        <taxon>Metazoa</taxon>
        <taxon>Ecdysozoa</taxon>
        <taxon>Nematoda</taxon>
        <taxon>Enoplea</taxon>
        <taxon>Dorylaimia</taxon>
        <taxon>Trichinellida</taxon>
        <taxon>Trichinellidae</taxon>
        <taxon>Trichinella</taxon>
    </lineage>
</organism>